<dbReference type="InterPro" id="IPR012338">
    <property type="entry name" value="Beta-lactam/transpept-like"/>
</dbReference>
<evidence type="ECO:0000313" key="2">
    <source>
        <dbReference type="EMBL" id="TGL60148.1"/>
    </source>
</evidence>
<protein>
    <submittedName>
        <fullName evidence="2">Class A beta-lactamase-related serine hydrolase</fullName>
    </submittedName>
</protein>
<dbReference type="PANTHER" id="PTHR43319">
    <property type="entry name" value="BETA-LACTAMASE-RELATED"/>
    <property type="match status" value="1"/>
</dbReference>
<proteinExistence type="predicted"/>
<feature type="domain" description="Beta-lactamase-related" evidence="1">
    <location>
        <begin position="28"/>
        <end position="396"/>
    </location>
</feature>
<dbReference type="Pfam" id="PF00144">
    <property type="entry name" value="Beta-lactamase"/>
    <property type="match status" value="1"/>
</dbReference>
<evidence type="ECO:0000313" key="3">
    <source>
        <dbReference type="Proteomes" id="UP000297693"/>
    </source>
</evidence>
<keyword evidence="3" id="KW-1185">Reference proteome</keyword>
<dbReference type="GO" id="GO:0016787">
    <property type="term" value="F:hydrolase activity"/>
    <property type="evidence" value="ECO:0007669"/>
    <property type="project" value="UniProtKB-KW"/>
</dbReference>
<dbReference type="InterPro" id="IPR052907">
    <property type="entry name" value="Beta-lactamase/esterase"/>
</dbReference>
<accession>A0A4R9K689</accession>
<dbReference type="PANTHER" id="PTHR43319:SF3">
    <property type="entry name" value="BETA-LACTAMASE-RELATED DOMAIN-CONTAINING PROTEIN"/>
    <property type="match status" value="1"/>
</dbReference>
<dbReference type="SUPFAM" id="SSF56601">
    <property type="entry name" value="beta-lactamase/transpeptidase-like"/>
    <property type="match status" value="1"/>
</dbReference>
<gene>
    <name evidence="2" type="ORF">EHQ58_06505</name>
</gene>
<keyword evidence="2" id="KW-0378">Hydrolase</keyword>
<dbReference type="InterPro" id="IPR001466">
    <property type="entry name" value="Beta-lactam-related"/>
</dbReference>
<dbReference type="Gene3D" id="3.40.710.10">
    <property type="entry name" value="DD-peptidase/beta-lactamase superfamily"/>
    <property type="match status" value="1"/>
</dbReference>
<sequence length="408" mass="45129">MIYEKRSGSLVEINGSCHKKFLPVKDAFAENFASGDEIGAAVSIFHKGVKVVDLWAGYKNVLAKEVWDSDTSVPFFSVTKGITSLCFLMLAERKKIKYDNPVSTYWPEFGKNGKESITVKQLLEHTAGLHALKKSLSINDFWNNPTKVYGALIDQKPAWAPGTKQAYGAQIWGAYAAELFKQIAGESAGKFFQREVAKKLKLNLFLGLPNGLESKVATIYPVSNIRRIMLLLPQILRGEGSEGRAGRAVLFGLGNSEVNKAYLNPSMGTRGLNAFNDPLLHKQELLWANGIGDARSLATLFNVLAHGGKKGKLKLVGNSMLKIVTAKRDLLYDEVIHKRMAWSLGFLKEEDGLFSPNFETFGHPGMGGCLAFADTRAKISFGYVCNKMDYRVRPPKTLRLAHSVYKCL</sequence>
<dbReference type="Proteomes" id="UP000297693">
    <property type="component" value="Unassembled WGS sequence"/>
</dbReference>
<dbReference type="OrthoDB" id="9797709at2"/>
<dbReference type="AlphaFoldDB" id="A0A4R9K689"/>
<comment type="caution">
    <text evidence="2">The sequence shown here is derived from an EMBL/GenBank/DDBJ whole genome shotgun (WGS) entry which is preliminary data.</text>
</comment>
<evidence type="ECO:0000259" key="1">
    <source>
        <dbReference type="Pfam" id="PF00144"/>
    </source>
</evidence>
<dbReference type="EMBL" id="RQGD01000022">
    <property type="protein sequence ID" value="TGL60148.1"/>
    <property type="molecule type" value="Genomic_DNA"/>
</dbReference>
<name>A0A4R9K689_9LEPT</name>
<reference evidence="2" key="1">
    <citation type="journal article" date="2019" name="PLoS Negl. Trop. Dis.">
        <title>Revisiting the worldwide diversity of Leptospira species in the environment.</title>
        <authorList>
            <person name="Vincent A.T."/>
            <person name="Schiettekatte O."/>
            <person name="Bourhy P."/>
            <person name="Veyrier F.J."/>
            <person name="Picardeau M."/>
        </authorList>
    </citation>
    <scope>NUCLEOTIDE SEQUENCE [LARGE SCALE GENOMIC DNA]</scope>
    <source>
        <strain evidence="2">201702476</strain>
    </source>
</reference>
<organism evidence="2 3">
    <name type="scientific">Leptospira ognonensis</name>
    <dbReference type="NCBI Taxonomy" id="2484945"/>
    <lineage>
        <taxon>Bacteria</taxon>
        <taxon>Pseudomonadati</taxon>
        <taxon>Spirochaetota</taxon>
        <taxon>Spirochaetia</taxon>
        <taxon>Leptospirales</taxon>
        <taxon>Leptospiraceae</taxon>
        <taxon>Leptospira</taxon>
    </lineage>
</organism>